<sequence length="133" mass="14503">MDAKMPTSEVKATPHIESRSQPATKGLYNKPFPHYNTLLEIFGKDRANGLGATTLAQEEETIEATAGNEDVQSTQYDEGLDGIEVSSTQPQASLLGAANKKLVRTSIVGLTVYLRCPPQSRILLMVLWSILTK</sequence>
<name>A0AAP0X0R9_LIQFO</name>
<reference evidence="2 3" key="1">
    <citation type="journal article" date="2024" name="Plant J.">
        <title>Genome sequences and population genomics reveal climatic adaptation and genomic divergence between two closely related sweetgum species.</title>
        <authorList>
            <person name="Xu W.Q."/>
            <person name="Ren C.Q."/>
            <person name="Zhang X.Y."/>
            <person name="Comes H.P."/>
            <person name="Liu X.H."/>
            <person name="Li Y.G."/>
            <person name="Kettle C.J."/>
            <person name="Jalonen R."/>
            <person name="Gaisberger H."/>
            <person name="Ma Y.Z."/>
            <person name="Qiu Y.X."/>
        </authorList>
    </citation>
    <scope>NUCLEOTIDE SEQUENCE [LARGE SCALE GENOMIC DNA]</scope>
    <source>
        <strain evidence="2">Hangzhou</strain>
    </source>
</reference>
<feature type="region of interest" description="Disordered" evidence="1">
    <location>
        <begin position="1"/>
        <end position="28"/>
    </location>
</feature>
<keyword evidence="3" id="KW-1185">Reference proteome</keyword>
<evidence type="ECO:0000313" key="3">
    <source>
        <dbReference type="Proteomes" id="UP001415857"/>
    </source>
</evidence>
<protein>
    <submittedName>
        <fullName evidence="2">Uncharacterized protein</fullName>
    </submittedName>
</protein>
<accession>A0AAP0X0R9</accession>
<comment type="caution">
    <text evidence="2">The sequence shown here is derived from an EMBL/GenBank/DDBJ whole genome shotgun (WGS) entry which is preliminary data.</text>
</comment>
<evidence type="ECO:0000313" key="2">
    <source>
        <dbReference type="EMBL" id="KAK9288234.1"/>
    </source>
</evidence>
<evidence type="ECO:0000256" key="1">
    <source>
        <dbReference type="SAM" id="MobiDB-lite"/>
    </source>
</evidence>
<dbReference type="EMBL" id="JBBPBK010000003">
    <property type="protein sequence ID" value="KAK9288234.1"/>
    <property type="molecule type" value="Genomic_DNA"/>
</dbReference>
<dbReference type="PANTHER" id="PTHR46250">
    <property type="entry name" value="MYB/SANT-LIKE DNA-BINDING DOMAIN PROTEIN-RELATED"/>
    <property type="match status" value="1"/>
</dbReference>
<organism evidence="2 3">
    <name type="scientific">Liquidambar formosana</name>
    <name type="common">Formosan gum</name>
    <dbReference type="NCBI Taxonomy" id="63359"/>
    <lineage>
        <taxon>Eukaryota</taxon>
        <taxon>Viridiplantae</taxon>
        <taxon>Streptophyta</taxon>
        <taxon>Embryophyta</taxon>
        <taxon>Tracheophyta</taxon>
        <taxon>Spermatophyta</taxon>
        <taxon>Magnoliopsida</taxon>
        <taxon>eudicotyledons</taxon>
        <taxon>Gunneridae</taxon>
        <taxon>Pentapetalae</taxon>
        <taxon>Saxifragales</taxon>
        <taxon>Altingiaceae</taxon>
        <taxon>Liquidambar</taxon>
    </lineage>
</organism>
<dbReference type="AlphaFoldDB" id="A0AAP0X0R9"/>
<dbReference type="PANTHER" id="PTHR46250:SF15">
    <property type="entry name" value="OS01G0523800 PROTEIN"/>
    <property type="match status" value="1"/>
</dbReference>
<dbReference type="Proteomes" id="UP001415857">
    <property type="component" value="Unassembled WGS sequence"/>
</dbReference>
<gene>
    <name evidence="2" type="ORF">L1049_016683</name>
</gene>
<proteinExistence type="predicted"/>